<keyword evidence="5 6" id="KW-0472">Membrane</keyword>
<protein>
    <submittedName>
        <fullName evidence="8">Type II secretion system F family protein</fullName>
    </submittedName>
</protein>
<evidence type="ECO:0000256" key="1">
    <source>
        <dbReference type="ARBA" id="ARBA00004651"/>
    </source>
</evidence>
<comment type="caution">
    <text evidence="8">The sequence shown here is derived from an EMBL/GenBank/DDBJ whole genome shotgun (WGS) entry which is preliminary data.</text>
</comment>
<evidence type="ECO:0000259" key="7">
    <source>
        <dbReference type="Pfam" id="PF00482"/>
    </source>
</evidence>
<dbReference type="PANTHER" id="PTHR35007">
    <property type="entry name" value="INTEGRAL MEMBRANE PROTEIN-RELATED"/>
    <property type="match status" value="1"/>
</dbReference>
<feature type="transmembrane region" description="Helical" evidence="6">
    <location>
        <begin position="298"/>
        <end position="318"/>
    </location>
</feature>
<keyword evidence="2" id="KW-1003">Cell membrane</keyword>
<dbReference type="PANTHER" id="PTHR35007:SF2">
    <property type="entry name" value="PILUS ASSEMBLE PROTEIN"/>
    <property type="match status" value="1"/>
</dbReference>
<keyword evidence="4 6" id="KW-1133">Transmembrane helix</keyword>
<evidence type="ECO:0000256" key="5">
    <source>
        <dbReference type="ARBA" id="ARBA00023136"/>
    </source>
</evidence>
<dbReference type="Pfam" id="PF00482">
    <property type="entry name" value="T2SSF"/>
    <property type="match status" value="1"/>
</dbReference>
<feature type="domain" description="Type II secretion system protein GspF" evidence="7">
    <location>
        <begin position="185"/>
        <end position="313"/>
    </location>
</feature>
<dbReference type="EMBL" id="VDFV01000016">
    <property type="protein sequence ID" value="TNC70934.1"/>
    <property type="molecule type" value="Genomic_DNA"/>
</dbReference>
<dbReference type="AlphaFoldDB" id="A0A5C4N9H0"/>
<feature type="transmembrane region" description="Helical" evidence="6">
    <location>
        <begin position="20"/>
        <end position="41"/>
    </location>
</feature>
<keyword evidence="9" id="KW-1185">Reference proteome</keyword>
<dbReference type="GO" id="GO:0005886">
    <property type="term" value="C:plasma membrane"/>
    <property type="evidence" value="ECO:0007669"/>
    <property type="project" value="UniProtKB-SubCell"/>
</dbReference>
<evidence type="ECO:0000313" key="8">
    <source>
        <dbReference type="EMBL" id="TNC70934.1"/>
    </source>
</evidence>
<dbReference type="RefSeq" id="WP_139081999.1">
    <property type="nucleotide sequence ID" value="NZ_VDFV01000016.1"/>
</dbReference>
<sequence length="338" mass="37188">MSVLASFNDWLIATLGPSGPVMAVGLVGIVMILIALPAFLFRPKDGFERLKERTAADQAAREKAERLRRANGTDKLEKYSNFLEPQDEKEYSAVRLKLLQAGYPSKNAVRMYHFSQFALGLGGLTLGVVYSLYNAATTGIDPDTTDMAIQILLPGVVGYMTPKYWVTRRQATRKENITNAFPDSLDMMLVCVEAGQSMDQSIVRVAKELRSGFPDLADEFDIVSNELKAGKDKVQVLRDLAERCGVMDISSFVTVLIQSQQFGTSIADALRVYAGEMRDKRVMRAEEKANTLPTKMTLATMMLTVPPLLIILLGPSVYEISDVMGGGVQEATGIEDKN</sequence>
<dbReference type="Proteomes" id="UP000305709">
    <property type="component" value="Unassembled WGS sequence"/>
</dbReference>
<evidence type="ECO:0000256" key="6">
    <source>
        <dbReference type="SAM" id="Phobius"/>
    </source>
</evidence>
<gene>
    <name evidence="8" type="ORF">FHG71_12370</name>
</gene>
<evidence type="ECO:0000256" key="2">
    <source>
        <dbReference type="ARBA" id="ARBA00022475"/>
    </source>
</evidence>
<dbReference type="InterPro" id="IPR018076">
    <property type="entry name" value="T2SS_GspF_dom"/>
</dbReference>
<evidence type="ECO:0000313" key="9">
    <source>
        <dbReference type="Proteomes" id="UP000305709"/>
    </source>
</evidence>
<accession>A0A5C4N9H0</accession>
<organism evidence="8 9">
    <name type="scientific">Rubellimicrobium roseum</name>
    <dbReference type="NCBI Taxonomy" id="687525"/>
    <lineage>
        <taxon>Bacteria</taxon>
        <taxon>Pseudomonadati</taxon>
        <taxon>Pseudomonadota</taxon>
        <taxon>Alphaproteobacteria</taxon>
        <taxon>Rhodobacterales</taxon>
        <taxon>Roseobacteraceae</taxon>
        <taxon>Rubellimicrobium</taxon>
    </lineage>
</organism>
<evidence type="ECO:0000256" key="4">
    <source>
        <dbReference type="ARBA" id="ARBA00022989"/>
    </source>
</evidence>
<reference evidence="8 9" key="1">
    <citation type="submission" date="2019-06" db="EMBL/GenBank/DDBJ databases">
        <authorList>
            <person name="Jiang L."/>
        </authorList>
    </citation>
    <scope>NUCLEOTIDE SEQUENCE [LARGE SCALE GENOMIC DNA]</scope>
    <source>
        <strain evidence="8 9">YIM 48858</strain>
    </source>
</reference>
<evidence type="ECO:0000256" key="3">
    <source>
        <dbReference type="ARBA" id="ARBA00022692"/>
    </source>
</evidence>
<keyword evidence="3 6" id="KW-0812">Transmembrane</keyword>
<proteinExistence type="predicted"/>
<name>A0A5C4N9H0_9RHOB</name>
<feature type="transmembrane region" description="Helical" evidence="6">
    <location>
        <begin position="147"/>
        <end position="166"/>
    </location>
</feature>
<dbReference type="OrthoDB" id="9810662at2"/>
<feature type="transmembrane region" description="Helical" evidence="6">
    <location>
        <begin position="114"/>
        <end position="135"/>
    </location>
</feature>
<comment type="subcellular location">
    <subcellularLocation>
        <location evidence="1">Cell membrane</location>
        <topology evidence="1">Multi-pass membrane protein</topology>
    </subcellularLocation>
</comment>